<gene>
    <name evidence="3" type="ORF">A4H97_03085</name>
</gene>
<evidence type="ECO:0000313" key="3">
    <source>
        <dbReference type="EMBL" id="OQP50824.1"/>
    </source>
</evidence>
<proteinExistence type="predicted"/>
<dbReference type="STRING" id="354355.SAMN05660816_00324"/>
<evidence type="ECO:0000259" key="2">
    <source>
        <dbReference type="Pfam" id="PF00535"/>
    </source>
</evidence>
<keyword evidence="1" id="KW-1133">Transmembrane helix</keyword>
<feature type="domain" description="Glycosyltransferase 2-like" evidence="2">
    <location>
        <begin position="5"/>
        <end position="147"/>
    </location>
</feature>
<sequence>MPEISVIIVNYNTFELTCNCIRSVIDNTKCNYEIVLVDNASSECDARLFLKHFPDINLIQSKTNLGFAKGNNLGIQHTRSKYILLLNSDTVLLNNAIDLSLERINSDPNIGALSCQLVSEDGSLQGTSNEFVTIWKNIIRTFRLQKVLPAYQFKKLDLEVEHETDWIWGTFFLFPSHILKYLPENKLPDDFFMYGEDKQWCYRFKKLGYSIIYYPTAKIQHLIGASSSDKESERFVKYFLPNEYQMYKLERGRLYAAGLLFSSGILLIASFRPTVIAKGFQYFKISIKGLLGFI</sequence>
<protein>
    <recommendedName>
        <fullName evidence="2">Glycosyltransferase 2-like domain-containing protein</fullName>
    </recommendedName>
</protein>
<keyword evidence="4" id="KW-1185">Reference proteome</keyword>
<dbReference type="EMBL" id="LVXG01000012">
    <property type="protein sequence ID" value="OQP50824.1"/>
    <property type="molecule type" value="Genomic_DNA"/>
</dbReference>
<keyword evidence="1" id="KW-0812">Transmembrane</keyword>
<keyword evidence="1" id="KW-0472">Membrane</keyword>
<evidence type="ECO:0000256" key="1">
    <source>
        <dbReference type="SAM" id="Phobius"/>
    </source>
</evidence>
<dbReference type="PANTHER" id="PTHR43179:SF7">
    <property type="entry name" value="RHAMNOSYLTRANSFERASE WBBL"/>
    <property type="match status" value="1"/>
</dbReference>
<accession>A0A1V9EY21</accession>
<dbReference type="CDD" id="cd04186">
    <property type="entry name" value="GT_2_like_c"/>
    <property type="match status" value="1"/>
</dbReference>
<dbReference type="Gene3D" id="3.90.550.10">
    <property type="entry name" value="Spore Coat Polysaccharide Biosynthesis Protein SpsA, Chain A"/>
    <property type="match status" value="1"/>
</dbReference>
<dbReference type="SUPFAM" id="SSF53448">
    <property type="entry name" value="Nucleotide-diphospho-sugar transferases"/>
    <property type="match status" value="1"/>
</dbReference>
<reference evidence="4" key="1">
    <citation type="submission" date="2016-04" db="EMBL/GenBank/DDBJ databases">
        <authorList>
            <person name="Chen L."/>
            <person name="Zhuang W."/>
            <person name="Wang G."/>
        </authorList>
    </citation>
    <scope>NUCLEOTIDE SEQUENCE [LARGE SCALE GENOMIC DNA]</scope>
    <source>
        <strain evidence="4">17621</strain>
    </source>
</reference>
<dbReference type="OrthoDB" id="9771846at2"/>
<dbReference type="Proteomes" id="UP000192610">
    <property type="component" value="Unassembled WGS sequence"/>
</dbReference>
<dbReference type="Pfam" id="PF00535">
    <property type="entry name" value="Glycos_transf_2"/>
    <property type="match status" value="1"/>
</dbReference>
<comment type="caution">
    <text evidence="3">The sequence shown here is derived from an EMBL/GenBank/DDBJ whole genome shotgun (WGS) entry which is preliminary data.</text>
</comment>
<dbReference type="InterPro" id="IPR001173">
    <property type="entry name" value="Glyco_trans_2-like"/>
</dbReference>
<dbReference type="PANTHER" id="PTHR43179">
    <property type="entry name" value="RHAMNOSYLTRANSFERASE WBBL"/>
    <property type="match status" value="1"/>
</dbReference>
<name>A0A1V9EY21_9BACT</name>
<evidence type="ECO:0000313" key="4">
    <source>
        <dbReference type="Proteomes" id="UP000192610"/>
    </source>
</evidence>
<dbReference type="InterPro" id="IPR029044">
    <property type="entry name" value="Nucleotide-diphossugar_trans"/>
</dbReference>
<dbReference type="RefSeq" id="WP_081199264.1">
    <property type="nucleotide sequence ID" value="NZ_FOCZ01000001.1"/>
</dbReference>
<organism evidence="3 4">
    <name type="scientific">Niastella yeongjuensis</name>
    <dbReference type="NCBI Taxonomy" id="354355"/>
    <lineage>
        <taxon>Bacteria</taxon>
        <taxon>Pseudomonadati</taxon>
        <taxon>Bacteroidota</taxon>
        <taxon>Chitinophagia</taxon>
        <taxon>Chitinophagales</taxon>
        <taxon>Chitinophagaceae</taxon>
        <taxon>Niastella</taxon>
    </lineage>
</organism>
<feature type="transmembrane region" description="Helical" evidence="1">
    <location>
        <begin position="254"/>
        <end position="271"/>
    </location>
</feature>
<dbReference type="AlphaFoldDB" id="A0A1V9EY21"/>